<sequence length="690" mass="73430">MSDPVTSYPVDYTGQAASNRIVDEQIVILPPGDRLFQFTMPQFAPFYEEGHSLKLRDINNNVTPLVLGVDYYLSHKFMDASLATMHPIWGSISFLKPISGVLLATYQTLGGIWTIDSATITEILMNTTQNPRVTTWEQVVERPVDFPVIDHPWDLADMVGMSEIYTVLENFYEAYLASLDPNGGGGGTSIILDHINNKNNPHATTAQQVGAYSTLQIDTMLGGYVTTTGTAANSTLFNGKSYAQMLTDVVSVKVANASSADNATHAGTADTATNANALGNKSLAQLMTDVAATKVANAAHADTADNATNAATASNSNALGGSSLTQVLQAAQAQTAADSAKFNGKNYADAKADILSGQAADSAMLGGQTLQQIITSLQQSTGDAATLNGKSYDDIMAAVKTTKVDNATNADTASNATSLGGQSLSQILTSVAGIVPDLSHNSEAVYGYTFDQLVEAIAQSQTWTDQQDYLCVDLDIENATLQHPATGGTADAAYSYLFLGSFPIPTTGANNEFYDPTQEVIGSSMDLFFFFGTNAIRARLDITFNADLSMGFNIYSDFGDLTNLVYFGAHSVPSTLKSSDGTKTGQTNEVYVKFKTSQALKRLGVFQYTKNSFVLDESEEVNLYDSTLLALNTTTWHSAQADAWNQTLSTSLGNEATARANADTAIRTDMQTALDTLADDITALIATPAA</sequence>
<name>A0AAU7PEU6_9VIRU</name>
<accession>A0AAU7PEU6</accession>
<gene>
    <name evidence="1" type="ORF">SURPRISE13_068</name>
</gene>
<proteinExistence type="predicted"/>
<organism evidence="1">
    <name type="scientific">Burkholderia phage vB_BgluM-SURPRISE13</name>
    <dbReference type="NCBI Taxonomy" id="3159457"/>
    <lineage>
        <taxon>Viruses</taxon>
    </lineage>
</organism>
<reference evidence="1" key="1">
    <citation type="submission" date="2024-05" db="EMBL/GenBank/DDBJ databases">
        <title>Isolation and characterization of the novel Burkholderia jumbo bacteriophage Surprise13.</title>
        <authorList>
            <person name="Supina B.S.I."/>
            <person name="Dennis J."/>
        </authorList>
    </citation>
    <scope>NUCLEOTIDE SEQUENCE</scope>
</reference>
<evidence type="ECO:0008006" key="2">
    <source>
        <dbReference type="Google" id="ProtNLM"/>
    </source>
</evidence>
<evidence type="ECO:0000313" key="1">
    <source>
        <dbReference type="EMBL" id="XBS47540.1"/>
    </source>
</evidence>
<dbReference type="EMBL" id="PP856017">
    <property type="protein sequence ID" value="XBS47540.1"/>
    <property type="molecule type" value="Genomic_DNA"/>
</dbReference>
<protein>
    <recommendedName>
        <fullName evidence="2">Tail fiber protein</fullName>
    </recommendedName>
</protein>